<dbReference type="Gene3D" id="4.10.49.10">
    <property type="entry name" value="Cytochrome c oxidase subunit VIIc"/>
    <property type="match status" value="1"/>
</dbReference>
<evidence type="ECO:0000256" key="10">
    <source>
        <dbReference type="SAM" id="Phobius"/>
    </source>
</evidence>
<dbReference type="PANTHER" id="PTHR13313">
    <property type="entry name" value="CYTOCHROME C OXIDASE SUBUNIT VIIC"/>
    <property type="match status" value="1"/>
</dbReference>
<evidence type="ECO:0000256" key="8">
    <source>
        <dbReference type="ARBA" id="ARBA00023128"/>
    </source>
</evidence>
<dbReference type="Proteomes" id="UP001497497">
    <property type="component" value="Unassembled WGS sequence"/>
</dbReference>
<evidence type="ECO:0000256" key="1">
    <source>
        <dbReference type="ARBA" id="ARBA00004434"/>
    </source>
</evidence>
<evidence type="ECO:0000256" key="2">
    <source>
        <dbReference type="ARBA" id="ARBA00004673"/>
    </source>
</evidence>
<reference evidence="11 12" key="1">
    <citation type="submission" date="2024-04" db="EMBL/GenBank/DDBJ databases">
        <authorList>
            <consortium name="Genoscope - CEA"/>
            <person name="William W."/>
        </authorList>
    </citation>
    <scope>NUCLEOTIDE SEQUENCE [LARGE SCALE GENOMIC DNA]</scope>
</reference>
<protein>
    <recommendedName>
        <fullName evidence="13">Cytochrome c oxidase polypeptide VIIc</fullName>
    </recommendedName>
</protein>
<evidence type="ECO:0000256" key="6">
    <source>
        <dbReference type="ARBA" id="ARBA00022946"/>
    </source>
</evidence>
<keyword evidence="6" id="KW-0809">Transit peptide</keyword>
<keyword evidence="12" id="KW-1185">Reference proteome</keyword>
<gene>
    <name evidence="11" type="ORF">GSLYS_00006101001</name>
</gene>
<dbReference type="AlphaFoldDB" id="A0AAV2HDP3"/>
<comment type="subcellular location">
    <subcellularLocation>
        <location evidence="1">Mitochondrion inner membrane</location>
        <topology evidence="1">Single-pass membrane protein</topology>
    </subcellularLocation>
</comment>
<keyword evidence="7 10" id="KW-1133">Transmembrane helix</keyword>
<organism evidence="11 12">
    <name type="scientific">Lymnaea stagnalis</name>
    <name type="common">Great pond snail</name>
    <name type="synonym">Helix stagnalis</name>
    <dbReference type="NCBI Taxonomy" id="6523"/>
    <lineage>
        <taxon>Eukaryota</taxon>
        <taxon>Metazoa</taxon>
        <taxon>Spiralia</taxon>
        <taxon>Lophotrochozoa</taxon>
        <taxon>Mollusca</taxon>
        <taxon>Gastropoda</taxon>
        <taxon>Heterobranchia</taxon>
        <taxon>Euthyneura</taxon>
        <taxon>Panpulmonata</taxon>
        <taxon>Hygrophila</taxon>
        <taxon>Lymnaeoidea</taxon>
        <taxon>Lymnaeidae</taxon>
        <taxon>Lymnaea</taxon>
    </lineage>
</organism>
<accession>A0AAV2HDP3</accession>
<dbReference type="GO" id="GO:0045277">
    <property type="term" value="C:respiratory chain complex IV"/>
    <property type="evidence" value="ECO:0007669"/>
    <property type="project" value="InterPro"/>
</dbReference>
<keyword evidence="5" id="KW-0999">Mitochondrion inner membrane</keyword>
<comment type="similarity">
    <text evidence="3">Belongs to the cytochrome c oxidase VIIc family.</text>
</comment>
<comment type="caution">
    <text evidence="11">The sequence shown here is derived from an EMBL/GenBank/DDBJ whole genome shotgun (WGS) entry which is preliminary data.</text>
</comment>
<keyword evidence="4 10" id="KW-0812">Transmembrane</keyword>
<evidence type="ECO:0000313" key="11">
    <source>
        <dbReference type="EMBL" id="CAL1532022.1"/>
    </source>
</evidence>
<evidence type="ECO:0000313" key="12">
    <source>
        <dbReference type="Proteomes" id="UP001497497"/>
    </source>
</evidence>
<dbReference type="GO" id="GO:0006123">
    <property type="term" value="P:mitochondrial electron transport, cytochrome c to oxygen"/>
    <property type="evidence" value="ECO:0007669"/>
    <property type="project" value="InterPro"/>
</dbReference>
<feature type="transmembrane region" description="Helical" evidence="10">
    <location>
        <begin position="46"/>
        <end position="64"/>
    </location>
</feature>
<name>A0AAV2HDP3_LYMST</name>
<keyword evidence="8" id="KW-0496">Mitochondrion</keyword>
<evidence type="ECO:0000256" key="3">
    <source>
        <dbReference type="ARBA" id="ARBA00010514"/>
    </source>
</evidence>
<dbReference type="InterPro" id="IPR036636">
    <property type="entry name" value="COX7C/Cox8_sf"/>
</dbReference>
<evidence type="ECO:0000256" key="4">
    <source>
        <dbReference type="ARBA" id="ARBA00022692"/>
    </source>
</evidence>
<dbReference type="EMBL" id="CAXITT010000103">
    <property type="protein sequence ID" value="CAL1532022.1"/>
    <property type="molecule type" value="Genomic_DNA"/>
</dbReference>
<evidence type="ECO:0000256" key="9">
    <source>
        <dbReference type="ARBA" id="ARBA00023136"/>
    </source>
</evidence>
<keyword evidence="9 10" id="KW-0472">Membrane</keyword>
<evidence type="ECO:0000256" key="5">
    <source>
        <dbReference type="ARBA" id="ARBA00022792"/>
    </source>
</evidence>
<proteinExistence type="inferred from homology"/>
<evidence type="ECO:0000256" key="7">
    <source>
        <dbReference type="ARBA" id="ARBA00022989"/>
    </source>
</evidence>
<dbReference type="Pfam" id="PF02935">
    <property type="entry name" value="COX7C"/>
    <property type="match status" value="1"/>
</dbReference>
<dbReference type="SUPFAM" id="SSF81427">
    <property type="entry name" value="Mitochondrial cytochrome c oxidase subunit VIIc (aka VIIIa)"/>
    <property type="match status" value="1"/>
</dbReference>
<sequence>MAIFGQLLRSAGRSFSTSAVRKTQNWQQEGIPGSNLPFDINNKIKLTLNFIIFFSTGLTAPFLLMRRHLLSLYTPETVPIKSRIRTKPVIDEVEIDGDMEHC</sequence>
<dbReference type="GO" id="GO:0005743">
    <property type="term" value="C:mitochondrial inner membrane"/>
    <property type="evidence" value="ECO:0007669"/>
    <property type="project" value="UniProtKB-SubCell"/>
</dbReference>
<evidence type="ECO:0008006" key="13">
    <source>
        <dbReference type="Google" id="ProtNLM"/>
    </source>
</evidence>
<comment type="pathway">
    <text evidence="2">Energy metabolism; oxidative phosphorylation.</text>
</comment>
<dbReference type="InterPro" id="IPR004202">
    <property type="entry name" value="COX7C/Cox8"/>
</dbReference>
<dbReference type="PANTHER" id="PTHR13313:SF0">
    <property type="entry name" value="CYTOCHROME C OXIDASE SUBUNIT 7C, MITOCHONDRIAL"/>
    <property type="match status" value="1"/>
</dbReference>